<name>A0A9E8SIB7_9FLAO</name>
<accession>A0A9E8SIB7</accession>
<dbReference type="AlphaFoldDB" id="A0A9E8SIB7"/>
<keyword evidence="2" id="KW-1185">Reference proteome</keyword>
<evidence type="ECO:0000313" key="2">
    <source>
        <dbReference type="Proteomes" id="UP001164705"/>
    </source>
</evidence>
<sequence length="53" mass="5998">MFLLTALFFASLYIFGLPLSKAFLSDDFTSIATLKEENDFRGIKLYALNYVAP</sequence>
<protein>
    <submittedName>
        <fullName evidence="1">Uncharacterized protein</fullName>
    </submittedName>
</protein>
<proteinExistence type="predicted"/>
<dbReference type="KEGG" id="lnu:N7U66_08640"/>
<gene>
    <name evidence="1" type="ORF">N7U66_08640</name>
</gene>
<dbReference type="EMBL" id="CP113088">
    <property type="protein sequence ID" value="WAC03530.1"/>
    <property type="molecule type" value="Genomic_DNA"/>
</dbReference>
<reference evidence="1" key="1">
    <citation type="submission" date="2022-11" db="EMBL/GenBank/DDBJ databases">
        <title>Lacinutrix neustonica HL-RS19T sp. nov., isolated from the surface microlayer sample of brackish Lake Shihwa.</title>
        <authorList>
            <person name="Choi J.Y."/>
            <person name="Hwang C.Y."/>
        </authorList>
    </citation>
    <scope>NUCLEOTIDE SEQUENCE</scope>
    <source>
        <strain evidence="1">HL-RS19</strain>
    </source>
</reference>
<evidence type="ECO:0000313" key="1">
    <source>
        <dbReference type="EMBL" id="WAC03530.1"/>
    </source>
</evidence>
<dbReference type="Proteomes" id="UP001164705">
    <property type="component" value="Chromosome"/>
</dbReference>
<dbReference type="RefSeq" id="WP_267678121.1">
    <property type="nucleotide sequence ID" value="NZ_CP113088.1"/>
</dbReference>
<organism evidence="1 2">
    <name type="scientific">Lacinutrix neustonica</name>
    <dbReference type="NCBI Taxonomy" id="2980107"/>
    <lineage>
        <taxon>Bacteria</taxon>
        <taxon>Pseudomonadati</taxon>
        <taxon>Bacteroidota</taxon>
        <taxon>Flavobacteriia</taxon>
        <taxon>Flavobacteriales</taxon>
        <taxon>Flavobacteriaceae</taxon>
        <taxon>Lacinutrix</taxon>
    </lineage>
</organism>